<dbReference type="InterPro" id="IPR003719">
    <property type="entry name" value="Phenazine_PhzF-like"/>
</dbReference>
<feature type="active site" evidence="3">
    <location>
        <position position="44"/>
    </location>
</feature>
<sequence>MIRLFHVNAFAHRPFTGNPAMVVLSQGLDEFTMQRMAAEFCLSETAFVEAITGDHYRLRWFTPQVEVALCGHGTLAAAHVIWTQGLAAPGQPLSFDTRSGLLTAVRDEAGIRLDFPAIEMAPLALDAAYAQALGVSPRQTWAAGAKFVLELGSEAEVRAIHPDFQALRVLPGRGLIVTAPGQDADIDFVSRYFAPWVGVEEDPVTGSNHCALAPFWGKRLGKTQLKAYQASERGGALLLRVVGDRVQMTGRALTLSRGEWLPPAA</sequence>
<dbReference type="RefSeq" id="WP_005902237.1">
    <property type="nucleotide sequence ID" value="NZ_AQGQ01000079.1"/>
</dbReference>
<dbReference type="OrthoDB" id="9788221at2"/>
<organism evidence="4 5">
    <name type="scientific">Aeromonas molluscorum 848</name>
    <dbReference type="NCBI Taxonomy" id="1268236"/>
    <lineage>
        <taxon>Bacteria</taxon>
        <taxon>Pseudomonadati</taxon>
        <taxon>Pseudomonadota</taxon>
        <taxon>Gammaproteobacteria</taxon>
        <taxon>Aeromonadales</taxon>
        <taxon>Aeromonadaceae</taxon>
        <taxon>Aeromonas</taxon>
    </lineage>
</organism>
<name>R1H8Q5_9GAMM</name>
<dbReference type="PATRIC" id="fig|1268236.3.peg.2421"/>
<evidence type="ECO:0000256" key="1">
    <source>
        <dbReference type="ARBA" id="ARBA00008270"/>
    </source>
</evidence>
<dbReference type="Gene3D" id="3.10.310.10">
    <property type="entry name" value="Diaminopimelate Epimerase, Chain A, domain 1"/>
    <property type="match status" value="2"/>
</dbReference>
<evidence type="ECO:0000256" key="2">
    <source>
        <dbReference type="ARBA" id="ARBA00023235"/>
    </source>
</evidence>
<evidence type="ECO:0000256" key="3">
    <source>
        <dbReference type="PIRSR" id="PIRSR016184-1"/>
    </source>
</evidence>
<proteinExistence type="inferred from homology"/>
<dbReference type="NCBIfam" id="TIGR00654">
    <property type="entry name" value="PhzF_family"/>
    <property type="match status" value="1"/>
</dbReference>
<dbReference type="GO" id="GO:0016853">
    <property type="term" value="F:isomerase activity"/>
    <property type="evidence" value="ECO:0007669"/>
    <property type="project" value="UniProtKB-KW"/>
</dbReference>
<dbReference type="EMBL" id="AQGQ01000079">
    <property type="protein sequence ID" value="EOD54834.1"/>
    <property type="molecule type" value="Genomic_DNA"/>
</dbReference>
<dbReference type="GO" id="GO:0005737">
    <property type="term" value="C:cytoplasm"/>
    <property type="evidence" value="ECO:0007669"/>
    <property type="project" value="TreeGrafter"/>
</dbReference>
<comment type="caution">
    <text evidence="4">The sequence shown here is derived from an EMBL/GenBank/DDBJ whole genome shotgun (WGS) entry which is preliminary data.</text>
</comment>
<accession>R1H8Q5</accession>
<dbReference type="Pfam" id="PF02567">
    <property type="entry name" value="PhzC-PhzF"/>
    <property type="match status" value="1"/>
</dbReference>
<evidence type="ECO:0000313" key="4">
    <source>
        <dbReference type="EMBL" id="EOD54834.1"/>
    </source>
</evidence>
<dbReference type="PANTHER" id="PTHR13774">
    <property type="entry name" value="PHENAZINE BIOSYNTHESIS PROTEIN"/>
    <property type="match status" value="1"/>
</dbReference>
<keyword evidence="2" id="KW-0413">Isomerase</keyword>
<dbReference type="PANTHER" id="PTHR13774:SF17">
    <property type="entry name" value="PHENAZINE BIOSYNTHESIS-LIKE DOMAIN-CONTAINING PROTEIN"/>
    <property type="match status" value="1"/>
</dbReference>
<dbReference type="Proteomes" id="UP000013526">
    <property type="component" value="Unassembled WGS sequence"/>
</dbReference>
<dbReference type="PIRSF" id="PIRSF016184">
    <property type="entry name" value="PhzC_PhzF"/>
    <property type="match status" value="1"/>
</dbReference>
<evidence type="ECO:0000313" key="5">
    <source>
        <dbReference type="Proteomes" id="UP000013526"/>
    </source>
</evidence>
<keyword evidence="5" id="KW-1185">Reference proteome</keyword>
<comment type="similarity">
    <text evidence="1">Belongs to the PhzF family.</text>
</comment>
<protein>
    <submittedName>
        <fullName evidence="4">Phenazine biosynthesis protein PhzF family</fullName>
    </submittedName>
</protein>
<dbReference type="AlphaFoldDB" id="R1H8Q5"/>
<reference evidence="4 5" key="1">
    <citation type="journal article" date="2013" name="Genome Announc.">
        <title>Draft Genome Sequence of Aeromonas molluscorum Strain 848TT, Isolated from Bivalve Molluscs.</title>
        <authorList>
            <person name="Spataro N."/>
            <person name="Farfan M."/>
            <person name="Albarral V."/>
            <person name="Sanglas A."/>
            <person name="Loren J.G."/>
            <person name="Fuste M.C."/>
            <person name="Bosch E."/>
        </authorList>
    </citation>
    <scope>NUCLEOTIDE SEQUENCE [LARGE SCALE GENOMIC DNA]</scope>
    <source>
        <strain evidence="4 5">848</strain>
    </source>
</reference>
<dbReference type="SUPFAM" id="SSF54506">
    <property type="entry name" value="Diaminopimelate epimerase-like"/>
    <property type="match status" value="1"/>
</dbReference>
<gene>
    <name evidence="4" type="ORF">G113_12297</name>
</gene>